<comment type="caution">
    <text evidence="1">The sequence shown here is derived from an EMBL/GenBank/DDBJ whole genome shotgun (WGS) entry which is preliminary data.</text>
</comment>
<dbReference type="AlphaFoldDB" id="A0A9D3Y7H0"/>
<evidence type="ECO:0000313" key="2">
    <source>
        <dbReference type="Proteomes" id="UP000828390"/>
    </source>
</evidence>
<accession>A0A9D3Y7H0</accession>
<keyword evidence="2" id="KW-1185">Reference proteome</keyword>
<evidence type="ECO:0000313" key="1">
    <source>
        <dbReference type="EMBL" id="KAH3694632.1"/>
    </source>
</evidence>
<protein>
    <submittedName>
        <fullName evidence="1">Uncharacterized protein</fullName>
    </submittedName>
</protein>
<reference evidence="1" key="2">
    <citation type="submission" date="2020-11" db="EMBL/GenBank/DDBJ databases">
        <authorList>
            <person name="McCartney M.A."/>
            <person name="Auch B."/>
            <person name="Kono T."/>
            <person name="Mallez S."/>
            <person name="Becker A."/>
            <person name="Gohl D.M."/>
            <person name="Silverstein K.A.T."/>
            <person name="Koren S."/>
            <person name="Bechman K.B."/>
            <person name="Herman A."/>
            <person name="Abrahante J.E."/>
            <person name="Garbe J."/>
        </authorList>
    </citation>
    <scope>NUCLEOTIDE SEQUENCE</scope>
    <source>
        <strain evidence="1">Duluth1</strain>
        <tissue evidence="1">Whole animal</tissue>
    </source>
</reference>
<proteinExistence type="predicted"/>
<dbReference type="Proteomes" id="UP000828390">
    <property type="component" value="Unassembled WGS sequence"/>
</dbReference>
<gene>
    <name evidence="1" type="ORF">DPMN_082072</name>
</gene>
<reference evidence="1" key="1">
    <citation type="journal article" date="2019" name="bioRxiv">
        <title>The Genome of the Zebra Mussel, Dreissena polymorpha: A Resource for Invasive Species Research.</title>
        <authorList>
            <person name="McCartney M.A."/>
            <person name="Auch B."/>
            <person name="Kono T."/>
            <person name="Mallez S."/>
            <person name="Zhang Y."/>
            <person name="Obille A."/>
            <person name="Becker A."/>
            <person name="Abrahante J.E."/>
            <person name="Garbe J."/>
            <person name="Badalamenti J.P."/>
            <person name="Herman A."/>
            <person name="Mangelson H."/>
            <person name="Liachko I."/>
            <person name="Sullivan S."/>
            <person name="Sone E.D."/>
            <person name="Koren S."/>
            <person name="Silverstein K.A.T."/>
            <person name="Beckman K.B."/>
            <person name="Gohl D.M."/>
        </authorList>
    </citation>
    <scope>NUCLEOTIDE SEQUENCE</scope>
    <source>
        <strain evidence="1">Duluth1</strain>
        <tissue evidence="1">Whole animal</tissue>
    </source>
</reference>
<name>A0A9D3Y7H0_DREPO</name>
<sequence>MRIDKYSWGYSRNARLSDYLTMVQLIATFVKTVRSVEHLDKQGCGKIGASFIYTRTCAHWTNVMITSC</sequence>
<organism evidence="1 2">
    <name type="scientific">Dreissena polymorpha</name>
    <name type="common">Zebra mussel</name>
    <name type="synonym">Mytilus polymorpha</name>
    <dbReference type="NCBI Taxonomy" id="45954"/>
    <lineage>
        <taxon>Eukaryota</taxon>
        <taxon>Metazoa</taxon>
        <taxon>Spiralia</taxon>
        <taxon>Lophotrochozoa</taxon>
        <taxon>Mollusca</taxon>
        <taxon>Bivalvia</taxon>
        <taxon>Autobranchia</taxon>
        <taxon>Heteroconchia</taxon>
        <taxon>Euheterodonta</taxon>
        <taxon>Imparidentia</taxon>
        <taxon>Neoheterodontei</taxon>
        <taxon>Myida</taxon>
        <taxon>Dreissenoidea</taxon>
        <taxon>Dreissenidae</taxon>
        <taxon>Dreissena</taxon>
    </lineage>
</organism>
<dbReference type="EMBL" id="JAIWYP010000016">
    <property type="protein sequence ID" value="KAH3694632.1"/>
    <property type="molecule type" value="Genomic_DNA"/>
</dbReference>